<accession>A0A5C7IHQ0</accession>
<feature type="transmembrane region" description="Helical" evidence="7">
    <location>
        <begin position="239"/>
        <end position="259"/>
    </location>
</feature>
<keyword evidence="3" id="KW-0547">Nucleotide-binding</keyword>
<keyword evidence="6 7" id="KW-0472">Membrane</keyword>
<dbReference type="Gene3D" id="1.20.1560.10">
    <property type="entry name" value="ABC transporter type 1, transmembrane domain"/>
    <property type="match status" value="1"/>
</dbReference>
<dbReference type="PANTHER" id="PTHR24223">
    <property type="entry name" value="ATP-BINDING CASSETTE SUB-FAMILY C"/>
    <property type="match status" value="1"/>
</dbReference>
<keyword evidence="4" id="KW-0067">ATP-binding</keyword>
<evidence type="ECO:0000256" key="4">
    <source>
        <dbReference type="ARBA" id="ARBA00022840"/>
    </source>
</evidence>
<sequence length="265" mass="29478">MPKVAKLKLFLSPPSMVPDLDTGYLRSELRYLLKIVVGVVIAHSPAAATGQTMPTIEREFSWICGGGELDLGSINKHHIIESHGRNWFSVVVSICCALVSIAYFVYGLWILIAKSDGFDTLRWTIAVIVLPLLLYAFVNYSNRDEENLREGLAIVGCLIITKVVESLSQRHSYFDSRRSGMRMKSALMVAAYKKQLMLSSLGRTRHSAGEIVNYIAVDAYRMGEFPWWFHSTWSLTLQLFLAIAVLFGVVGLGALPGLIPLLQSP</sequence>
<evidence type="ECO:0000256" key="5">
    <source>
        <dbReference type="ARBA" id="ARBA00022989"/>
    </source>
</evidence>
<protein>
    <recommendedName>
        <fullName evidence="8">ABC transmembrane type-1 domain-containing protein</fullName>
    </recommendedName>
</protein>
<keyword evidence="10" id="KW-1185">Reference proteome</keyword>
<dbReference type="InterPro" id="IPR011527">
    <property type="entry name" value="ABC1_TM_dom"/>
</dbReference>
<dbReference type="Proteomes" id="UP000323000">
    <property type="component" value="Chromosome 2"/>
</dbReference>
<feature type="transmembrane region" description="Helical" evidence="7">
    <location>
        <begin position="87"/>
        <end position="109"/>
    </location>
</feature>
<dbReference type="InterPro" id="IPR036640">
    <property type="entry name" value="ABC1_TM_sf"/>
</dbReference>
<name>A0A5C7IHQ0_9ROSI</name>
<dbReference type="PANTHER" id="PTHR24223:SF108">
    <property type="entry name" value="ABC TRANSPORTER C FAMILY MEMBER 8"/>
    <property type="match status" value="1"/>
</dbReference>
<dbReference type="InterPro" id="IPR050173">
    <property type="entry name" value="ABC_transporter_C-like"/>
</dbReference>
<dbReference type="GO" id="GO:0140359">
    <property type="term" value="F:ABC-type transporter activity"/>
    <property type="evidence" value="ECO:0007669"/>
    <property type="project" value="InterPro"/>
</dbReference>
<evidence type="ECO:0000259" key="8">
    <source>
        <dbReference type="PROSITE" id="PS50929"/>
    </source>
</evidence>
<keyword evidence="1" id="KW-0813">Transport</keyword>
<feature type="domain" description="ABC transmembrane type-1" evidence="8">
    <location>
        <begin position="124"/>
        <end position="262"/>
    </location>
</feature>
<feature type="transmembrane region" description="Helical" evidence="7">
    <location>
        <begin position="121"/>
        <end position="140"/>
    </location>
</feature>
<dbReference type="GO" id="GO:0005524">
    <property type="term" value="F:ATP binding"/>
    <property type="evidence" value="ECO:0007669"/>
    <property type="project" value="UniProtKB-KW"/>
</dbReference>
<keyword evidence="2 7" id="KW-0812">Transmembrane</keyword>
<gene>
    <name evidence="9" type="ORF">EZV62_003586</name>
</gene>
<organism evidence="9 10">
    <name type="scientific">Acer yangbiense</name>
    <dbReference type="NCBI Taxonomy" id="1000413"/>
    <lineage>
        <taxon>Eukaryota</taxon>
        <taxon>Viridiplantae</taxon>
        <taxon>Streptophyta</taxon>
        <taxon>Embryophyta</taxon>
        <taxon>Tracheophyta</taxon>
        <taxon>Spermatophyta</taxon>
        <taxon>Magnoliopsida</taxon>
        <taxon>eudicotyledons</taxon>
        <taxon>Gunneridae</taxon>
        <taxon>Pentapetalae</taxon>
        <taxon>rosids</taxon>
        <taxon>malvids</taxon>
        <taxon>Sapindales</taxon>
        <taxon>Sapindaceae</taxon>
        <taxon>Hippocastanoideae</taxon>
        <taxon>Acereae</taxon>
        <taxon>Acer</taxon>
    </lineage>
</organism>
<evidence type="ECO:0000256" key="7">
    <source>
        <dbReference type="SAM" id="Phobius"/>
    </source>
</evidence>
<dbReference type="EMBL" id="VAHF01000002">
    <property type="protein sequence ID" value="TXG68651.1"/>
    <property type="molecule type" value="Genomic_DNA"/>
</dbReference>
<evidence type="ECO:0000256" key="6">
    <source>
        <dbReference type="ARBA" id="ARBA00023136"/>
    </source>
</evidence>
<dbReference type="GO" id="GO:0016020">
    <property type="term" value="C:membrane"/>
    <property type="evidence" value="ECO:0007669"/>
    <property type="project" value="InterPro"/>
</dbReference>
<evidence type="ECO:0000256" key="1">
    <source>
        <dbReference type="ARBA" id="ARBA00022448"/>
    </source>
</evidence>
<evidence type="ECO:0000313" key="10">
    <source>
        <dbReference type="Proteomes" id="UP000323000"/>
    </source>
</evidence>
<proteinExistence type="predicted"/>
<dbReference type="AlphaFoldDB" id="A0A5C7IHQ0"/>
<reference evidence="10" key="1">
    <citation type="journal article" date="2019" name="Gigascience">
        <title>De novo genome assembly of the endangered Acer yangbiense, a plant species with extremely small populations endemic to Yunnan Province, China.</title>
        <authorList>
            <person name="Yang J."/>
            <person name="Wariss H.M."/>
            <person name="Tao L."/>
            <person name="Zhang R."/>
            <person name="Yun Q."/>
            <person name="Hollingsworth P."/>
            <person name="Dao Z."/>
            <person name="Luo G."/>
            <person name="Guo H."/>
            <person name="Ma Y."/>
            <person name="Sun W."/>
        </authorList>
    </citation>
    <scope>NUCLEOTIDE SEQUENCE [LARGE SCALE GENOMIC DNA]</scope>
    <source>
        <strain evidence="10">cv. Malutang</strain>
    </source>
</reference>
<evidence type="ECO:0000256" key="2">
    <source>
        <dbReference type="ARBA" id="ARBA00022692"/>
    </source>
</evidence>
<dbReference type="PROSITE" id="PS50929">
    <property type="entry name" value="ABC_TM1F"/>
    <property type="match status" value="1"/>
</dbReference>
<dbReference type="OrthoDB" id="6500128at2759"/>
<evidence type="ECO:0000256" key="3">
    <source>
        <dbReference type="ARBA" id="ARBA00022741"/>
    </source>
</evidence>
<keyword evidence="5 7" id="KW-1133">Transmembrane helix</keyword>
<comment type="caution">
    <text evidence="9">The sequence shown here is derived from an EMBL/GenBank/DDBJ whole genome shotgun (WGS) entry which is preliminary data.</text>
</comment>
<dbReference type="SUPFAM" id="SSF90123">
    <property type="entry name" value="ABC transporter transmembrane region"/>
    <property type="match status" value="1"/>
</dbReference>
<evidence type="ECO:0000313" key="9">
    <source>
        <dbReference type="EMBL" id="TXG68651.1"/>
    </source>
</evidence>